<proteinExistence type="inferred from homology"/>
<dbReference type="GO" id="GO:0008483">
    <property type="term" value="F:transaminase activity"/>
    <property type="evidence" value="ECO:0007669"/>
    <property type="project" value="UniProtKB-KW"/>
</dbReference>
<organism evidence="7 8">
    <name type="scientific">Streptacidiphilus pinicola</name>
    <dbReference type="NCBI Taxonomy" id="2219663"/>
    <lineage>
        <taxon>Bacteria</taxon>
        <taxon>Bacillati</taxon>
        <taxon>Actinomycetota</taxon>
        <taxon>Actinomycetes</taxon>
        <taxon>Kitasatosporales</taxon>
        <taxon>Streptomycetaceae</taxon>
        <taxon>Streptacidiphilus</taxon>
    </lineage>
</organism>
<evidence type="ECO:0000256" key="5">
    <source>
        <dbReference type="ARBA" id="ARBA00022898"/>
    </source>
</evidence>
<dbReference type="Proteomes" id="UP000248889">
    <property type="component" value="Unassembled WGS sequence"/>
</dbReference>
<dbReference type="Gene3D" id="3.40.640.10">
    <property type="entry name" value="Type I PLP-dependent aspartate aminotransferase-like (Major domain)"/>
    <property type="match status" value="1"/>
</dbReference>
<dbReference type="RefSeq" id="WP_111499941.1">
    <property type="nucleotide sequence ID" value="NZ_QKYN01000028.1"/>
</dbReference>
<evidence type="ECO:0000313" key="8">
    <source>
        <dbReference type="Proteomes" id="UP000248889"/>
    </source>
</evidence>
<dbReference type="EMBL" id="QKYN01000028">
    <property type="protein sequence ID" value="RAG86341.1"/>
    <property type="molecule type" value="Genomic_DNA"/>
</dbReference>
<accession>A0A2X0ISV0</accession>
<comment type="similarity">
    <text evidence="6">Belongs to the class-III pyridoxal-phosphate-dependent aminotransferase family.</text>
</comment>
<dbReference type="OrthoDB" id="9801052at2"/>
<dbReference type="GO" id="GO:0006526">
    <property type="term" value="P:L-arginine biosynthetic process"/>
    <property type="evidence" value="ECO:0007669"/>
    <property type="project" value="UniProtKB-ARBA"/>
</dbReference>
<name>A0A2X0ISV0_9ACTN</name>
<dbReference type="InterPro" id="IPR005814">
    <property type="entry name" value="Aminotrans_3"/>
</dbReference>
<sequence length="405" mass="42438">MSSTHELLEAAEHGGLGNYRPAPLVALTGSGRHLRDTDGRSYLDLTAGNAVTAVGHAHPRVTAAIAEQAGRVLHTSNLFHNEPSIRFTQELIARTAFDRVYLCNSGAEANETLIKLARRHHFRHGATERVRIVATTGGFHGRTMGALTLTGRDLYKTGMGPLLGGVDHVPYNDLRAMEEAVTETTAAVIVETIQAEAGVIPAREDYLRGLREICERTGALLFFDEVQTGYGRTGAFLSHEHSGVVPDACSLAKGIAAGFPMGAVAVREHLAGALPPGTHASTFGGNPVACAAALAVLDVFEDEDLLANATSRGEALATALAAMVADPALPATASRGKGLLQGLVLADDVDVAALLTGLREQGVLLARVGHQVLRFSPALNITAEELDEGLAVVTRVLAEAPRAAA</sequence>
<protein>
    <submittedName>
        <fullName evidence="7">Aspartate aminotransferase family protein</fullName>
    </submittedName>
</protein>
<dbReference type="InterPro" id="IPR015422">
    <property type="entry name" value="PyrdxlP-dep_Trfase_small"/>
</dbReference>
<dbReference type="Gene3D" id="3.90.1150.10">
    <property type="entry name" value="Aspartate Aminotransferase, domain 1"/>
    <property type="match status" value="1"/>
</dbReference>
<dbReference type="NCBIfam" id="NF002325">
    <property type="entry name" value="PRK01278.1"/>
    <property type="match status" value="1"/>
</dbReference>
<evidence type="ECO:0000256" key="6">
    <source>
        <dbReference type="RuleBase" id="RU003560"/>
    </source>
</evidence>
<gene>
    <name evidence="7" type="ORF">DN069_06855</name>
</gene>
<dbReference type="PIRSF" id="PIRSF000521">
    <property type="entry name" value="Transaminase_4ab_Lys_Orn"/>
    <property type="match status" value="1"/>
</dbReference>
<dbReference type="InterPro" id="IPR015424">
    <property type="entry name" value="PyrdxlP-dep_Trfase"/>
</dbReference>
<dbReference type="AlphaFoldDB" id="A0A2X0ISV0"/>
<keyword evidence="4 7" id="KW-0808">Transferase</keyword>
<comment type="caution">
    <text evidence="7">The sequence shown here is derived from an EMBL/GenBank/DDBJ whole genome shotgun (WGS) entry which is preliminary data.</text>
</comment>
<keyword evidence="5 6" id="KW-0663">Pyridoxal phosphate</keyword>
<reference evidence="7 8" key="1">
    <citation type="submission" date="2018-06" db="EMBL/GenBank/DDBJ databases">
        <title>Streptacidiphilus pinicola sp. nov., isolated from pine grove soil.</title>
        <authorList>
            <person name="Roh S.G."/>
            <person name="Park S."/>
            <person name="Kim M.-K."/>
            <person name="Yun B.-R."/>
            <person name="Park J."/>
            <person name="Kim M.J."/>
            <person name="Kim Y.S."/>
            <person name="Kim S.B."/>
        </authorList>
    </citation>
    <scope>NUCLEOTIDE SEQUENCE [LARGE SCALE GENOMIC DNA]</scope>
    <source>
        <strain evidence="7 8">MMS16-CNU450</strain>
    </source>
</reference>
<keyword evidence="3" id="KW-0028">Amino-acid biosynthesis</keyword>
<dbReference type="GO" id="GO:0042802">
    <property type="term" value="F:identical protein binding"/>
    <property type="evidence" value="ECO:0007669"/>
    <property type="project" value="TreeGrafter"/>
</dbReference>
<dbReference type="FunFam" id="3.40.640.10:FF:000004">
    <property type="entry name" value="Acetylornithine aminotransferase"/>
    <property type="match status" value="1"/>
</dbReference>
<dbReference type="InterPro" id="IPR050103">
    <property type="entry name" value="Class-III_PLP-dep_AT"/>
</dbReference>
<comment type="cofactor">
    <cofactor evidence="1">
        <name>pyridoxal 5'-phosphate</name>
        <dbReference type="ChEBI" id="CHEBI:597326"/>
    </cofactor>
</comment>
<dbReference type="InterPro" id="IPR015421">
    <property type="entry name" value="PyrdxlP-dep_Trfase_major"/>
</dbReference>
<evidence type="ECO:0000256" key="2">
    <source>
        <dbReference type="ARBA" id="ARBA00022576"/>
    </source>
</evidence>
<keyword evidence="8" id="KW-1185">Reference proteome</keyword>
<dbReference type="SUPFAM" id="SSF53383">
    <property type="entry name" value="PLP-dependent transferases"/>
    <property type="match status" value="1"/>
</dbReference>
<evidence type="ECO:0000256" key="3">
    <source>
        <dbReference type="ARBA" id="ARBA00022605"/>
    </source>
</evidence>
<evidence type="ECO:0000256" key="4">
    <source>
        <dbReference type="ARBA" id="ARBA00022679"/>
    </source>
</evidence>
<dbReference type="CDD" id="cd00610">
    <property type="entry name" value="OAT_like"/>
    <property type="match status" value="1"/>
</dbReference>
<keyword evidence="2 7" id="KW-0032">Aminotransferase</keyword>
<evidence type="ECO:0000313" key="7">
    <source>
        <dbReference type="EMBL" id="RAG86341.1"/>
    </source>
</evidence>
<evidence type="ECO:0000256" key="1">
    <source>
        <dbReference type="ARBA" id="ARBA00001933"/>
    </source>
</evidence>
<dbReference type="GO" id="GO:0030170">
    <property type="term" value="F:pyridoxal phosphate binding"/>
    <property type="evidence" value="ECO:0007669"/>
    <property type="project" value="InterPro"/>
</dbReference>
<dbReference type="NCBIfam" id="TIGR00707">
    <property type="entry name" value="argD"/>
    <property type="match status" value="1"/>
</dbReference>
<dbReference type="PANTHER" id="PTHR11986">
    <property type="entry name" value="AMINOTRANSFERASE CLASS III"/>
    <property type="match status" value="1"/>
</dbReference>
<dbReference type="InterPro" id="IPR004636">
    <property type="entry name" value="AcOrn/SuccOrn_fam"/>
</dbReference>
<dbReference type="PANTHER" id="PTHR11986:SF79">
    <property type="entry name" value="ACETYLORNITHINE AMINOTRANSFERASE, MITOCHONDRIAL"/>
    <property type="match status" value="1"/>
</dbReference>
<dbReference type="Pfam" id="PF00202">
    <property type="entry name" value="Aminotran_3"/>
    <property type="match status" value="1"/>
</dbReference>